<evidence type="ECO:0000313" key="3">
    <source>
        <dbReference type="Proteomes" id="UP000325440"/>
    </source>
</evidence>
<protein>
    <recommendedName>
        <fullName evidence="1">Mos1 transposase HTH domain-containing protein</fullName>
    </recommendedName>
</protein>
<gene>
    <name evidence="2" type="ORF">CINCED_3A001294</name>
</gene>
<reference evidence="2 3" key="1">
    <citation type="submission" date="2019-08" db="EMBL/GenBank/DDBJ databases">
        <authorList>
            <person name="Alioto T."/>
            <person name="Alioto T."/>
            <person name="Gomez Garrido J."/>
        </authorList>
    </citation>
    <scope>NUCLEOTIDE SEQUENCE [LARGE SCALE GENOMIC DNA]</scope>
</reference>
<name>A0A5E4M0B2_9HEMI</name>
<dbReference type="Proteomes" id="UP000325440">
    <property type="component" value="Unassembled WGS sequence"/>
</dbReference>
<evidence type="ECO:0000313" key="2">
    <source>
        <dbReference type="EMBL" id="VVC25525.1"/>
    </source>
</evidence>
<dbReference type="AlphaFoldDB" id="A0A5E4M0B2"/>
<evidence type="ECO:0000259" key="1">
    <source>
        <dbReference type="Pfam" id="PF17906"/>
    </source>
</evidence>
<feature type="domain" description="Mos1 transposase HTH" evidence="1">
    <location>
        <begin position="24"/>
        <end position="57"/>
    </location>
</feature>
<dbReference type="Pfam" id="PF17906">
    <property type="entry name" value="HTH_48"/>
    <property type="match status" value="1"/>
</dbReference>
<proteinExistence type="predicted"/>
<dbReference type="EMBL" id="CABPRJ010000015">
    <property type="protein sequence ID" value="VVC25525.1"/>
    <property type="molecule type" value="Genomic_DNA"/>
</dbReference>
<dbReference type="OrthoDB" id="932129at2759"/>
<keyword evidence="3" id="KW-1185">Reference proteome</keyword>
<organism evidence="2 3">
    <name type="scientific">Cinara cedri</name>
    <dbReference type="NCBI Taxonomy" id="506608"/>
    <lineage>
        <taxon>Eukaryota</taxon>
        <taxon>Metazoa</taxon>
        <taxon>Ecdysozoa</taxon>
        <taxon>Arthropoda</taxon>
        <taxon>Hexapoda</taxon>
        <taxon>Insecta</taxon>
        <taxon>Pterygota</taxon>
        <taxon>Neoptera</taxon>
        <taxon>Paraneoptera</taxon>
        <taxon>Hemiptera</taxon>
        <taxon>Sternorrhyncha</taxon>
        <taxon>Aphidomorpha</taxon>
        <taxon>Aphidoidea</taxon>
        <taxon>Aphididae</taxon>
        <taxon>Lachninae</taxon>
        <taxon>Cinara</taxon>
    </lineage>
</organism>
<accession>A0A5E4M0B2</accession>
<dbReference type="InterPro" id="IPR041426">
    <property type="entry name" value="Mos1_HTH"/>
</dbReference>
<sequence length="112" mass="12955">MSSQQLKASNNSSSDRSTYRRCEIRSVIRFLALCNESAASIHRQLVETYGSEMMTRQHDTKEEDHGICLLGPERDIIGLFYVKKDHHNAAAYCDTQEVEKKNQRQKERYADS</sequence>